<keyword evidence="6" id="KW-0813">Transport</keyword>
<feature type="transmembrane region" description="Helical" evidence="18">
    <location>
        <begin position="267"/>
        <end position="289"/>
    </location>
</feature>
<dbReference type="PANTHER" id="PTHR46552">
    <property type="entry name" value="NADH-UBIQUINONE OXIDOREDUCTASE CHAIN 2"/>
    <property type="match status" value="1"/>
</dbReference>
<evidence type="ECO:0000256" key="3">
    <source>
        <dbReference type="ARBA" id="ARBA00007012"/>
    </source>
</evidence>
<evidence type="ECO:0000256" key="2">
    <source>
        <dbReference type="ARBA" id="ARBA00004448"/>
    </source>
</evidence>
<protein>
    <recommendedName>
        <fullName evidence="5 18">NADH-ubiquinone oxidoreductase chain 2</fullName>
        <ecNumber evidence="4 18">7.1.1.2</ecNumber>
    </recommendedName>
</protein>
<feature type="transmembrane region" description="Helical" evidence="18">
    <location>
        <begin position="6"/>
        <end position="32"/>
    </location>
</feature>
<gene>
    <name evidence="20" type="primary">ND2</name>
</gene>
<feature type="transmembrane region" description="Helical" evidence="18">
    <location>
        <begin position="180"/>
        <end position="204"/>
    </location>
</feature>
<sequence length="332" mass="37863">MNISTLTFLITLIIGTLIAVSSTSWFGVWMGLELNLLSFIPLMTQSNKYSSEAALKYFLTQAFASAVLLMGLMSFYMSTMSPSTTTILFTQIVTFAVLTKMGAAPLHFWFPEVSNGLAWTPNMILMTWQKIAPFIILFYLNMHTMIMMIVVISCALIGALGGFNQISLRKILAFSSINHMAWMIMSVSASQTLWILYFIIYSIMTLTMMNFFLNHNLSTLQQLPNISPTSSLEPFLISFNMLSMGGLPPFLGFLPKWMVMEHMINHGYFLVAFTMICLTLIVLYFYLRITYTYFMYFSTSLKPMIKNTIPLNFWLLWISLSGLIVCPCVIFW</sequence>
<dbReference type="Pfam" id="PF00361">
    <property type="entry name" value="Proton_antipo_M"/>
    <property type="match status" value="1"/>
</dbReference>
<feature type="domain" description="NADH:quinone oxidoreductase/Mrp antiporter transmembrane" evidence="19">
    <location>
        <begin position="22"/>
        <end position="281"/>
    </location>
</feature>
<evidence type="ECO:0000256" key="4">
    <source>
        <dbReference type="ARBA" id="ARBA00012944"/>
    </source>
</evidence>
<feature type="transmembrane region" description="Helical" evidence="18">
    <location>
        <begin position="53"/>
        <end position="76"/>
    </location>
</feature>
<evidence type="ECO:0000256" key="9">
    <source>
        <dbReference type="ARBA" id="ARBA00022792"/>
    </source>
</evidence>
<keyword evidence="14 18" id="KW-0830">Ubiquinone</keyword>
<dbReference type="AlphaFoldDB" id="A0A6G7SDC2"/>
<organism evidence="20">
    <name type="scientific">Caenis sp. JYZ-2020</name>
    <dbReference type="NCBI Taxonomy" id="2717116"/>
    <lineage>
        <taxon>Eukaryota</taxon>
        <taxon>Metazoa</taxon>
        <taxon>Ecdysozoa</taxon>
        <taxon>Arthropoda</taxon>
        <taxon>Hexapoda</taxon>
        <taxon>Insecta</taxon>
        <taxon>Pterygota</taxon>
        <taxon>Palaeoptera</taxon>
        <taxon>Ephemeroptera</taxon>
        <taxon>Pannota</taxon>
        <taxon>Caenidae</taxon>
        <taxon>Caenis</taxon>
    </lineage>
</organism>
<keyword evidence="10 18" id="KW-1278">Translocase</keyword>
<evidence type="ECO:0000256" key="16">
    <source>
        <dbReference type="ARBA" id="ARBA00023136"/>
    </source>
</evidence>
<reference evidence="20" key="1">
    <citation type="submission" date="2019-08" db="EMBL/GenBank/DDBJ databases">
        <authorList>
            <person name="Xu X."/>
            <person name="Jia Y."/>
            <person name="Dai X."/>
            <person name="Yu D."/>
            <person name="Zhang J."/>
        </authorList>
    </citation>
    <scope>NUCLEOTIDE SEQUENCE</scope>
</reference>
<geneLocation type="mitochondrion" evidence="20"/>
<dbReference type="EC" id="7.1.1.2" evidence="4 18"/>
<evidence type="ECO:0000256" key="14">
    <source>
        <dbReference type="ARBA" id="ARBA00023075"/>
    </source>
</evidence>
<dbReference type="PRINTS" id="PR01436">
    <property type="entry name" value="NADHDHGNASE2"/>
</dbReference>
<dbReference type="GO" id="GO:0008137">
    <property type="term" value="F:NADH dehydrogenase (ubiquinone) activity"/>
    <property type="evidence" value="ECO:0007669"/>
    <property type="project" value="UniProtKB-EC"/>
</dbReference>
<proteinExistence type="inferred from homology"/>
<keyword evidence="15 18" id="KW-0496">Mitochondrion</keyword>
<dbReference type="InterPro" id="IPR003917">
    <property type="entry name" value="NADH_UbQ_OxRdtase_chain2"/>
</dbReference>
<evidence type="ECO:0000259" key="19">
    <source>
        <dbReference type="Pfam" id="PF00361"/>
    </source>
</evidence>
<evidence type="ECO:0000256" key="18">
    <source>
        <dbReference type="RuleBase" id="RU003403"/>
    </source>
</evidence>
<evidence type="ECO:0000256" key="7">
    <source>
        <dbReference type="ARBA" id="ARBA00022660"/>
    </source>
</evidence>
<evidence type="ECO:0000256" key="8">
    <source>
        <dbReference type="ARBA" id="ARBA00022692"/>
    </source>
</evidence>
<feature type="transmembrane region" description="Helical" evidence="18">
    <location>
        <begin position="146"/>
        <end position="168"/>
    </location>
</feature>
<keyword evidence="13 18" id="KW-0520">NAD</keyword>
<evidence type="ECO:0000256" key="13">
    <source>
        <dbReference type="ARBA" id="ARBA00023027"/>
    </source>
</evidence>
<evidence type="ECO:0000256" key="10">
    <source>
        <dbReference type="ARBA" id="ARBA00022967"/>
    </source>
</evidence>
<name>A0A6G7SDC2_9INSE</name>
<evidence type="ECO:0000256" key="1">
    <source>
        <dbReference type="ARBA" id="ARBA00003257"/>
    </source>
</evidence>
<keyword evidence="11 18" id="KW-0249">Electron transport</keyword>
<evidence type="ECO:0000256" key="5">
    <source>
        <dbReference type="ARBA" id="ARBA00021008"/>
    </source>
</evidence>
<evidence type="ECO:0000313" key="20">
    <source>
        <dbReference type="EMBL" id="QIJ99766.1"/>
    </source>
</evidence>
<evidence type="ECO:0000256" key="15">
    <source>
        <dbReference type="ARBA" id="ARBA00023128"/>
    </source>
</evidence>
<keyword evidence="8 18" id="KW-0812">Transmembrane</keyword>
<dbReference type="EMBL" id="MN356096">
    <property type="protein sequence ID" value="QIJ99766.1"/>
    <property type="molecule type" value="Genomic_DNA"/>
</dbReference>
<feature type="transmembrane region" description="Helical" evidence="18">
    <location>
        <begin position="88"/>
        <end position="110"/>
    </location>
</feature>
<reference evidence="20" key="2">
    <citation type="journal article" date="2020" name="Mitochondrial DNA Part B Resour">
        <title>The mitochondrial genome of Caenis sp. (Ephemeroptera: Caenidae) from Fujian and the phylogeny of Caenidae within Ephemeroptera.</title>
        <authorList>
            <person name="Xu X.-D."/>
            <person name="Jia Y.-Y."/>
            <person name="Dai X.-Y."/>
            <person name="Ma J.-L."/>
            <person name="Storey K.B."/>
            <person name="Zhang J.-Y."/>
            <person name="Yu D.-N."/>
        </authorList>
    </citation>
    <scope>NUCLEOTIDE SEQUENCE</scope>
</reference>
<feature type="transmembrane region" description="Helical" evidence="18">
    <location>
        <begin position="235"/>
        <end position="255"/>
    </location>
</feature>
<dbReference type="GO" id="GO:0006120">
    <property type="term" value="P:mitochondrial electron transport, NADH to ubiquinone"/>
    <property type="evidence" value="ECO:0007669"/>
    <property type="project" value="InterPro"/>
</dbReference>
<comment type="similarity">
    <text evidence="3 18">Belongs to the complex I subunit 2 family.</text>
</comment>
<evidence type="ECO:0000256" key="12">
    <source>
        <dbReference type="ARBA" id="ARBA00022989"/>
    </source>
</evidence>
<comment type="catalytic activity">
    <reaction evidence="17 18">
        <text>a ubiquinone + NADH + 5 H(+)(in) = a ubiquinol + NAD(+) + 4 H(+)(out)</text>
        <dbReference type="Rhea" id="RHEA:29091"/>
        <dbReference type="Rhea" id="RHEA-COMP:9565"/>
        <dbReference type="Rhea" id="RHEA-COMP:9566"/>
        <dbReference type="ChEBI" id="CHEBI:15378"/>
        <dbReference type="ChEBI" id="CHEBI:16389"/>
        <dbReference type="ChEBI" id="CHEBI:17976"/>
        <dbReference type="ChEBI" id="CHEBI:57540"/>
        <dbReference type="ChEBI" id="CHEBI:57945"/>
        <dbReference type="EC" id="7.1.1.2"/>
    </reaction>
</comment>
<keyword evidence="12 18" id="KW-1133">Transmembrane helix</keyword>
<dbReference type="InterPro" id="IPR001750">
    <property type="entry name" value="ND/Mrp_TM"/>
</dbReference>
<dbReference type="InterPro" id="IPR050175">
    <property type="entry name" value="Complex_I_Subunit_2"/>
</dbReference>
<keyword evidence="7 18" id="KW-0679">Respiratory chain</keyword>
<dbReference type="PANTHER" id="PTHR46552:SF1">
    <property type="entry name" value="NADH-UBIQUINONE OXIDOREDUCTASE CHAIN 2"/>
    <property type="match status" value="1"/>
</dbReference>
<evidence type="ECO:0000256" key="17">
    <source>
        <dbReference type="ARBA" id="ARBA00049551"/>
    </source>
</evidence>
<evidence type="ECO:0000256" key="11">
    <source>
        <dbReference type="ARBA" id="ARBA00022982"/>
    </source>
</evidence>
<keyword evidence="9 18" id="KW-0999">Mitochondrion inner membrane</keyword>
<comment type="function">
    <text evidence="1">Core subunit of the mitochondrial membrane respiratory chain NADH dehydrogenase (Complex I) that is believed to belong to the minimal assembly required for catalysis. Complex I functions in the transfer of electrons from NADH to the respiratory chain. The immediate electron acceptor for the enzyme is believed to be ubiquinone.</text>
</comment>
<evidence type="ECO:0000256" key="6">
    <source>
        <dbReference type="ARBA" id="ARBA00022448"/>
    </source>
</evidence>
<feature type="transmembrane region" description="Helical" evidence="18">
    <location>
        <begin position="309"/>
        <end position="331"/>
    </location>
</feature>
<keyword evidence="16 18" id="KW-0472">Membrane</keyword>
<comment type="subcellular location">
    <subcellularLocation>
        <location evidence="2 18">Mitochondrion inner membrane</location>
        <topology evidence="2 18">Multi-pass membrane protein</topology>
    </subcellularLocation>
</comment>
<comment type="function">
    <text evidence="18">Core subunit of the mitochondrial membrane respiratory chain NADH dehydrogenase (Complex I) which catalyzes electron transfer from NADH through the respiratory chain, using ubiquinone as an electron acceptor. Essential for the catalytic activity and assembly of complex I.</text>
</comment>
<dbReference type="GO" id="GO:0005743">
    <property type="term" value="C:mitochondrial inner membrane"/>
    <property type="evidence" value="ECO:0007669"/>
    <property type="project" value="UniProtKB-SubCell"/>
</dbReference>
<accession>A0A6G7SDC2</accession>